<dbReference type="Pfam" id="PF00557">
    <property type="entry name" value="Peptidase_M24"/>
    <property type="match status" value="1"/>
</dbReference>
<proteinExistence type="inferred from homology"/>
<gene>
    <name evidence="6" type="ORF">A2W45_03085</name>
</gene>
<dbReference type="EMBL" id="MFBH01000011">
    <property type="protein sequence ID" value="OGE00341.1"/>
    <property type="molecule type" value="Genomic_DNA"/>
</dbReference>
<name>A0A1F5H880_9BACT</name>
<dbReference type="InterPro" id="IPR000994">
    <property type="entry name" value="Pept_M24"/>
</dbReference>
<evidence type="ECO:0008006" key="8">
    <source>
        <dbReference type="Google" id="ProtNLM"/>
    </source>
</evidence>
<accession>A0A1F5H880</accession>
<dbReference type="InterPro" id="IPR001131">
    <property type="entry name" value="Peptidase_M24B_aminopep-P_CS"/>
</dbReference>
<dbReference type="PANTHER" id="PTHR46112:SF2">
    <property type="entry name" value="XAA-PRO AMINOPEPTIDASE P-RELATED"/>
    <property type="match status" value="1"/>
</dbReference>
<dbReference type="Pfam" id="PF01321">
    <property type="entry name" value="Creatinase_N"/>
    <property type="match status" value="1"/>
</dbReference>
<dbReference type="SUPFAM" id="SSF53092">
    <property type="entry name" value="Creatinase/prolidase N-terminal domain"/>
    <property type="match status" value="1"/>
</dbReference>
<keyword evidence="2" id="KW-0378">Hydrolase</keyword>
<dbReference type="AlphaFoldDB" id="A0A1F5H880"/>
<protein>
    <recommendedName>
        <fullName evidence="8">Xaa-Pro dipeptidase</fullName>
    </recommendedName>
</protein>
<dbReference type="Gene3D" id="3.40.350.10">
    <property type="entry name" value="Creatinase/prolidase N-terminal domain"/>
    <property type="match status" value="1"/>
</dbReference>
<evidence type="ECO:0000256" key="1">
    <source>
        <dbReference type="ARBA" id="ARBA00022723"/>
    </source>
</evidence>
<evidence type="ECO:0000313" key="7">
    <source>
        <dbReference type="Proteomes" id="UP000178393"/>
    </source>
</evidence>
<dbReference type="GO" id="GO:0046872">
    <property type="term" value="F:metal ion binding"/>
    <property type="evidence" value="ECO:0007669"/>
    <property type="project" value="UniProtKB-KW"/>
</dbReference>
<dbReference type="InterPro" id="IPR050659">
    <property type="entry name" value="Peptidase_M24B"/>
</dbReference>
<dbReference type="InterPro" id="IPR000587">
    <property type="entry name" value="Creatinase_N"/>
</dbReference>
<dbReference type="Proteomes" id="UP000178393">
    <property type="component" value="Unassembled WGS sequence"/>
</dbReference>
<comment type="similarity">
    <text evidence="3">Belongs to the peptidase M24B family.</text>
</comment>
<organism evidence="6 7">
    <name type="scientific">Candidatus Curtissbacteria bacterium RIFCSPHIGHO2_12_41_11</name>
    <dbReference type="NCBI Taxonomy" id="1797718"/>
    <lineage>
        <taxon>Bacteria</taxon>
        <taxon>Candidatus Curtissiibacteriota</taxon>
    </lineage>
</organism>
<comment type="caution">
    <text evidence="6">The sequence shown here is derived from an EMBL/GenBank/DDBJ whole genome shotgun (WGS) entry which is preliminary data.</text>
</comment>
<dbReference type="PROSITE" id="PS00491">
    <property type="entry name" value="PROLINE_PEPTIDASE"/>
    <property type="match status" value="1"/>
</dbReference>
<dbReference type="PANTHER" id="PTHR46112">
    <property type="entry name" value="AMINOPEPTIDASE"/>
    <property type="match status" value="1"/>
</dbReference>
<evidence type="ECO:0000259" key="5">
    <source>
        <dbReference type="Pfam" id="PF01321"/>
    </source>
</evidence>
<evidence type="ECO:0000256" key="3">
    <source>
        <dbReference type="RuleBase" id="RU000590"/>
    </source>
</evidence>
<dbReference type="GO" id="GO:0016787">
    <property type="term" value="F:hydrolase activity"/>
    <property type="evidence" value="ECO:0007669"/>
    <property type="project" value="UniProtKB-KW"/>
</dbReference>
<keyword evidence="1 3" id="KW-0479">Metal-binding</keyword>
<evidence type="ECO:0000256" key="2">
    <source>
        <dbReference type="ARBA" id="ARBA00022801"/>
    </source>
</evidence>
<feature type="domain" description="Creatinase N-terminal" evidence="5">
    <location>
        <begin position="9"/>
        <end position="136"/>
    </location>
</feature>
<evidence type="ECO:0000259" key="4">
    <source>
        <dbReference type="Pfam" id="PF00557"/>
    </source>
</evidence>
<dbReference type="Gene3D" id="3.90.230.10">
    <property type="entry name" value="Creatinase/methionine aminopeptidase superfamily"/>
    <property type="match status" value="1"/>
</dbReference>
<reference evidence="6 7" key="1">
    <citation type="journal article" date="2016" name="Nat. Commun.">
        <title>Thousands of microbial genomes shed light on interconnected biogeochemical processes in an aquifer system.</title>
        <authorList>
            <person name="Anantharaman K."/>
            <person name="Brown C.T."/>
            <person name="Hug L.A."/>
            <person name="Sharon I."/>
            <person name="Castelle C.J."/>
            <person name="Probst A.J."/>
            <person name="Thomas B.C."/>
            <person name="Singh A."/>
            <person name="Wilkins M.J."/>
            <person name="Karaoz U."/>
            <person name="Brodie E.L."/>
            <person name="Williams K.H."/>
            <person name="Hubbard S.S."/>
            <person name="Banfield J.F."/>
        </authorList>
    </citation>
    <scope>NUCLEOTIDE SEQUENCE [LARGE SCALE GENOMIC DNA]</scope>
</reference>
<dbReference type="SUPFAM" id="SSF55920">
    <property type="entry name" value="Creatinase/aminopeptidase"/>
    <property type="match status" value="1"/>
</dbReference>
<feature type="domain" description="Peptidase M24" evidence="4">
    <location>
        <begin position="144"/>
        <end position="348"/>
    </location>
</feature>
<evidence type="ECO:0000313" key="6">
    <source>
        <dbReference type="EMBL" id="OGE00341.1"/>
    </source>
</evidence>
<dbReference type="InterPro" id="IPR029149">
    <property type="entry name" value="Creatin/AminoP/Spt16_N"/>
</dbReference>
<sequence length="365" mass="40992">MNDQNNLLAFKKFLKEKNLDGFIVTNPTNIFYLTGFKGVLPAEREAILVFDPSPTLITARIYQNEAARVKSRNLKIKIVAERNQIFESSAKLFKKAKRIGFEENDLKVAELKEFKKVLKKVRLIATKNLIEDLRIIKTEDEVKRIEKAQIISQKAFNELIKTIKVGQTEVEIAEKLASIIKSLGANGLAFEGIVAAGRNAGLPHYVTGNSKVTKGDVLLFDFGAKYKDYCADLSRVVFIGHTDGRYHHIYQHVLNAQKMAIEIITSGIKVSNVYDAANDYFKKHNLDEYFLHGLGHGIGLDVHETPHLRSGLPTTNDQLLTNGMVFSVEPGLYFPWGGIRIEDLIVIKNGRAKVLGKLIDEIIEV</sequence>
<dbReference type="InterPro" id="IPR036005">
    <property type="entry name" value="Creatinase/aminopeptidase-like"/>
</dbReference>